<protein>
    <submittedName>
        <fullName evidence="1">Uncharacterized protein</fullName>
    </submittedName>
</protein>
<dbReference type="Proteomes" id="UP000824533">
    <property type="component" value="Linkage Group LG24"/>
</dbReference>
<dbReference type="EMBL" id="CM034410">
    <property type="protein sequence ID" value="KAJ0171243.1"/>
    <property type="molecule type" value="Genomic_DNA"/>
</dbReference>
<keyword evidence="2" id="KW-1185">Reference proteome</keyword>
<accession>A0ACC1CI27</accession>
<evidence type="ECO:0000313" key="1">
    <source>
        <dbReference type="EMBL" id="KAJ0171243.1"/>
    </source>
</evidence>
<evidence type="ECO:0000313" key="2">
    <source>
        <dbReference type="Proteomes" id="UP000824533"/>
    </source>
</evidence>
<gene>
    <name evidence="1" type="ORF">K1T71_012793</name>
</gene>
<organism evidence="1 2">
    <name type="scientific">Dendrolimus kikuchii</name>
    <dbReference type="NCBI Taxonomy" id="765133"/>
    <lineage>
        <taxon>Eukaryota</taxon>
        <taxon>Metazoa</taxon>
        <taxon>Ecdysozoa</taxon>
        <taxon>Arthropoda</taxon>
        <taxon>Hexapoda</taxon>
        <taxon>Insecta</taxon>
        <taxon>Pterygota</taxon>
        <taxon>Neoptera</taxon>
        <taxon>Endopterygota</taxon>
        <taxon>Lepidoptera</taxon>
        <taxon>Glossata</taxon>
        <taxon>Ditrysia</taxon>
        <taxon>Bombycoidea</taxon>
        <taxon>Lasiocampidae</taxon>
        <taxon>Dendrolimus</taxon>
    </lineage>
</organism>
<reference evidence="1 2" key="1">
    <citation type="journal article" date="2021" name="Front. Genet.">
        <title>Chromosome-Level Genome Assembly Reveals Significant Gene Expansion in the Toll and IMD Signaling Pathways of Dendrolimus kikuchii.</title>
        <authorList>
            <person name="Zhou J."/>
            <person name="Wu P."/>
            <person name="Xiong Z."/>
            <person name="Liu N."/>
            <person name="Zhao N."/>
            <person name="Ji M."/>
            <person name="Qiu Y."/>
            <person name="Yang B."/>
        </authorList>
    </citation>
    <scope>NUCLEOTIDE SEQUENCE [LARGE SCALE GENOMIC DNA]</scope>
    <source>
        <strain evidence="1">Ann1</strain>
    </source>
</reference>
<comment type="caution">
    <text evidence="1">The sequence shown here is derived from an EMBL/GenBank/DDBJ whole genome shotgun (WGS) entry which is preliminary data.</text>
</comment>
<name>A0ACC1CI27_9NEOP</name>
<sequence>MQIPNEETTSLVYYKTRIPATNYDNIKHILMALNNIGENSLADQSVGRETTA</sequence>
<proteinExistence type="predicted"/>